<dbReference type="OrthoDB" id="3017812at2759"/>
<name>A0A284R274_ARMOS</name>
<proteinExistence type="predicted"/>
<gene>
    <name evidence="1" type="ORF">ARMOST_06147</name>
</gene>
<dbReference type="EMBL" id="FUEG01000004">
    <property type="protein sequence ID" value="SJL02810.1"/>
    <property type="molecule type" value="Genomic_DNA"/>
</dbReference>
<organism evidence="1 2">
    <name type="scientific">Armillaria ostoyae</name>
    <name type="common">Armillaria root rot fungus</name>
    <dbReference type="NCBI Taxonomy" id="47428"/>
    <lineage>
        <taxon>Eukaryota</taxon>
        <taxon>Fungi</taxon>
        <taxon>Dikarya</taxon>
        <taxon>Basidiomycota</taxon>
        <taxon>Agaricomycotina</taxon>
        <taxon>Agaricomycetes</taxon>
        <taxon>Agaricomycetidae</taxon>
        <taxon>Agaricales</taxon>
        <taxon>Marasmiineae</taxon>
        <taxon>Physalacriaceae</taxon>
        <taxon>Armillaria</taxon>
    </lineage>
</organism>
<reference evidence="2" key="1">
    <citation type="journal article" date="2017" name="Nat. Ecol. Evol.">
        <title>Genome expansion and lineage-specific genetic innovations in the forest pathogenic fungi Armillaria.</title>
        <authorList>
            <person name="Sipos G."/>
            <person name="Prasanna A.N."/>
            <person name="Walter M.C."/>
            <person name="O'Connor E."/>
            <person name="Balint B."/>
            <person name="Krizsan K."/>
            <person name="Kiss B."/>
            <person name="Hess J."/>
            <person name="Varga T."/>
            <person name="Slot J."/>
            <person name="Riley R."/>
            <person name="Boka B."/>
            <person name="Rigling D."/>
            <person name="Barry K."/>
            <person name="Lee J."/>
            <person name="Mihaltcheva S."/>
            <person name="LaButti K."/>
            <person name="Lipzen A."/>
            <person name="Waldron R."/>
            <person name="Moloney N.M."/>
            <person name="Sperisen C."/>
            <person name="Kredics L."/>
            <person name="Vagvoelgyi C."/>
            <person name="Patrignani A."/>
            <person name="Fitzpatrick D."/>
            <person name="Nagy I."/>
            <person name="Doyle S."/>
            <person name="Anderson J.B."/>
            <person name="Grigoriev I.V."/>
            <person name="Gueldener U."/>
            <person name="Muensterkoetter M."/>
            <person name="Nagy L.G."/>
        </authorList>
    </citation>
    <scope>NUCLEOTIDE SEQUENCE [LARGE SCALE GENOMIC DNA]</scope>
    <source>
        <strain evidence="2">C18/9</strain>
    </source>
</reference>
<dbReference type="Proteomes" id="UP000219338">
    <property type="component" value="Unassembled WGS sequence"/>
</dbReference>
<sequence length="195" mass="22069">MLSLNACLQVASLAEASGIPYIEKLAKVVVVVMELLEQRGKNKKDVKALCESIANTVVVVNTVVSMHEEVGAAYFMSICEEMEEYLTNLAQDLKREVKSKHRGIKGLFSTKELRDAIQDYRIRVNDLKTDFLIHVTSDSRLALVDVQATQRDSMRLMAEIRKKQNTALEGEFVIRIATKHAVFFFFDPAVWLMSN</sequence>
<keyword evidence="2" id="KW-1185">Reference proteome</keyword>
<protein>
    <submittedName>
        <fullName evidence="1">Uncharacterized protein</fullName>
    </submittedName>
</protein>
<dbReference type="AlphaFoldDB" id="A0A284R274"/>
<accession>A0A284R274</accession>
<evidence type="ECO:0000313" key="1">
    <source>
        <dbReference type="EMBL" id="SJL02810.1"/>
    </source>
</evidence>
<evidence type="ECO:0000313" key="2">
    <source>
        <dbReference type="Proteomes" id="UP000219338"/>
    </source>
</evidence>